<feature type="transmembrane region" description="Helical" evidence="7">
    <location>
        <begin position="244"/>
        <end position="262"/>
    </location>
</feature>
<feature type="transmembrane region" description="Helical" evidence="7">
    <location>
        <begin position="36"/>
        <end position="53"/>
    </location>
</feature>
<evidence type="ECO:0000256" key="3">
    <source>
        <dbReference type="ARBA" id="ARBA00022692"/>
    </source>
</evidence>
<dbReference type="HOGENOM" id="CLU_008861_4_0_4"/>
<proteinExistence type="predicted"/>
<evidence type="ECO:0000256" key="1">
    <source>
        <dbReference type="ARBA" id="ARBA00004651"/>
    </source>
</evidence>
<dbReference type="RefSeq" id="WP_013954312.1">
    <property type="nucleotide sequence ID" value="NC_015724.1"/>
</dbReference>
<feature type="region of interest" description="Disordered" evidence="6">
    <location>
        <begin position="1"/>
        <end position="20"/>
    </location>
</feature>
<feature type="transmembrane region" description="Helical" evidence="7">
    <location>
        <begin position="696"/>
        <end position="720"/>
    </location>
</feature>
<feature type="region of interest" description="Disordered" evidence="6">
    <location>
        <begin position="807"/>
        <end position="828"/>
    </location>
</feature>
<evidence type="ECO:0000256" key="6">
    <source>
        <dbReference type="SAM" id="MobiDB-lite"/>
    </source>
</evidence>
<feature type="compositionally biased region" description="Polar residues" evidence="6">
    <location>
        <begin position="1"/>
        <end position="10"/>
    </location>
</feature>
<geneLocation type="plasmid" evidence="9 10">
    <name>pBB2</name>
</geneLocation>
<feature type="transmembrane region" description="Helical" evidence="7">
    <location>
        <begin position="296"/>
        <end position="314"/>
    </location>
</feature>
<dbReference type="PROSITE" id="PS50156">
    <property type="entry name" value="SSD"/>
    <property type="match status" value="1"/>
</dbReference>
<dbReference type="GeneID" id="34307658"/>
<dbReference type="InterPro" id="IPR050545">
    <property type="entry name" value="Mycobact_MmpL"/>
</dbReference>
<keyword evidence="4 7" id="KW-1133">Transmembrane helix</keyword>
<keyword evidence="2" id="KW-1003">Cell membrane</keyword>
<dbReference type="AlphaFoldDB" id="F8GYT8"/>
<keyword evidence="5 7" id="KW-0472">Membrane</keyword>
<organism evidence="9 10">
    <name type="scientific">Cupriavidus necator (strain ATCC 43291 / DSM 13513 / CCUG 52238 / LMG 8453 / N-1)</name>
    <name type="common">Ralstonia eutropha</name>
    <dbReference type="NCBI Taxonomy" id="1042878"/>
    <lineage>
        <taxon>Bacteria</taxon>
        <taxon>Pseudomonadati</taxon>
        <taxon>Pseudomonadota</taxon>
        <taxon>Betaproteobacteria</taxon>
        <taxon>Burkholderiales</taxon>
        <taxon>Burkholderiaceae</taxon>
        <taxon>Cupriavidus</taxon>
    </lineage>
</organism>
<feature type="transmembrane region" description="Helical" evidence="7">
    <location>
        <begin position="668"/>
        <end position="690"/>
    </location>
</feature>
<evidence type="ECO:0000313" key="10">
    <source>
        <dbReference type="Proteomes" id="UP000006798"/>
    </source>
</evidence>
<protein>
    <submittedName>
        <fullName evidence="9">Transporter</fullName>
    </submittedName>
</protein>
<feature type="transmembrane region" description="Helical" evidence="7">
    <location>
        <begin position="643"/>
        <end position="661"/>
    </location>
</feature>
<feature type="transmembrane region" description="Helical" evidence="7">
    <location>
        <begin position="442"/>
        <end position="460"/>
    </location>
</feature>
<accession>F8GYT8</accession>
<reference evidence="9 10" key="1">
    <citation type="journal article" date="2011" name="J. Bacteriol.">
        <title>Complete genome sequence of the type strain Cupriavidus necator N-1.</title>
        <authorList>
            <person name="Poehlein A."/>
            <person name="Kusian B."/>
            <person name="Friedrich B."/>
            <person name="Daniel R."/>
            <person name="Bowien B."/>
        </authorList>
    </citation>
    <scope>NUCLEOTIDE SEQUENCE [LARGE SCALE GENOMIC DNA]</scope>
    <source>
        <strain evidence="10">ATCC 43291 / DSM 13513 / CCUG 52238 / LMG 8453 / N-1</strain>
        <plasmid evidence="9 10">pBB2</plasmid>
    </source>
</reference>
<dbReference type="Gene3D" id="1.20.1640.10">
    <property type="entry name" value="Multidrug efflux transporter AcrB transmembrane domain"/>
    <property type="match status" value="2"/>
</dbReference>
<dbReference type="SUPFAM" id="SSF82866">
    <property type="entry name" value="Multidrug efflux transporter AcrB transmembrane domain"/>
    <property type="match status" value="2"/>
</dbReference>
<feature type="transmembrane region" description="Helical" evidence="7">
    <location>
        <begin position="732"/>
        <end position="758"/>
    </location>
</feature>
<comment type="subcellular location">
    <subcellularLocation>
        <location evidence="1">Cell membrane</location>
        <topology evidence="1">Multi-pass membrane protein</topology>
    </subcellularLocation>
</comment>
<dbReference type="PANTHER" id="PTHR33406:SF10">
    <property type="entry name" value="SSD DOMAIN-CONTAINING PROTEIN"/>
    <property type="match status" value="1"/>
</dbReference>
<evidence type="ECO:0000256" key="5">
    <source>
        <dbReference type="ARBA" id="ARBA00023136"/>
    </source>
</evidence>
<dbReference type="KEGG" id="cnc:CNE_BB2p02180"/>
<feature type="domain" description="SSD" evidence="8">
    <location>
        <begin position="273"/>
        <end position="395"/>
    </location>
</feature>
<feature type="transmembrane region" description="Helical" evidence="7">
    <location>
        <begin position="370"/>
        <end position="398"/>
    </location>
</feature>
<dbReference type="EMBL" id="CP002880">
    <property type="protein sequence ID" value="AEI83029.1"/>
    <property type="molecule type" value="Genomic_DNA"/>
</dbReference>
<evidence type="ECO:0000259" key="8">
    <source>
        <dbReference type="PROSITE" id="PS50156"/>
    </source>
</evidence>
<evidence type="ECO:0000256" key="2">
    <source>
        <dbReference type="ARBA" id="ARBA00022475"/>
    </source>
</evidence>
<sequence length="828" mass="89731">MKRVDTSSGQGRPDVSGLDASSGSLLERLLFNHRRVVVALCVLATLLLGYRATGLQLNAAFEKMIPTSHPFIAAYLENRQELSGLGNTLRIAVENTKGDIFDASYLETLRRINDEVFLLPGVDRSYVKSLWTPSTRWLGVTEEGLEGGPVIPNTYDGSAASLTELRANIERSGQVGQLVAANLRSSVIVVPLLDVDAHGQRLDYHEFSGKLERLRHKYENGSIRLHITGFAKVVGDLIEGLKHVVLFFGLAIAVCAGVLYWHTRCMRSTVLVVFCSLLSVVWLLGLLSLLGYELDPYSILAPFLVFAIGMSHGAQKMNGIMQDIGRGLHRLTAARLTYRRLFVAGLTALLADAVGFAVLMVIRIQVIHDLAVAASLGVAVLIFTNLVLLPILLSYVGVNPEAALRSLRGDSASAGSADAGAVVAPRKHAFWAFLDRFTQRKWAALALGIAMALGAASFIVRLDLKVGDLEPGAPELRRDARYNRDTAFMVANYAASSDTYVVMVRTPQFQCSRFSTLSLVDDLEWKLRQLPGVDGTSSFASLAKTAAVGMNEGSFKWHDVPRTQDMLNAITTRAPREMFNQNCDLLTIYVYLRDHKSDTLDAVVKVVDQFGQTNNTADLKFLSAAGNAGIEAATNIVVRQANGQMLLLVYAAVILLAFVTFRSWRAVLCAVIPLMLTTILTEALMVKLGIGVKVATLPVIALGVGIGVDYALYVLAVTLAELRQGNSLSASYYRALLFTGKVVVLTGVTLAIAVATWMLSPIKFQADMGILLAFMFIWNMLGALILLPALACFLFPHASSEARVPAGATASSSSGRFRMGRGGPMDMN</sequence>
<feature type="transmembrane region" description="Helical" evidence="7">
    <location>
        <begin position="269"/>
        <end position="290"/>
    </location>
</feature>
<dbReference type="InterPro" id="IPR000731">
    <property type="entry name" value="SSD"/>
</dbReference>
<dbReference type="PANTHER" id="PTHR33406">
    <property type="entry name" value="MEMBRANE PROTEIN MJ1562-RELATED"/>
    <property type="match status" value="1"/>
</dbReference>
<dbReference type="InterPro" id="IPR004869">
    <property type="entry name" value="MMPL_dom"/>
</dbReference>
<evidence type="ECO:0000256" key="7">
    <source>
        <dbReference type="SAM" id="Phobius"/>
    </source>
</evidence>
<dbReference type="Proteomes" id="UP000006798">
    <property type="component" value="Plasmid pBB2"/>
</dbReference>
<name>F8GYT8_CUPNN</name>
<dbReference type="GO" id="GO:0005886">
    <property type="term" value="C:plasma membrane"/>
    <property type="evidence" value="ECO:0007669"/>
    <property type="project" value="UniProtKB-SubCell"/>
</dbReference>
<feature type="transmembrane region" description="Helical" evidence="7">
    <location>
        <begin position="341"/>
        <end position="364"/>
    </location>
</feature>
<keyword evidence="9" id="KW-0614">Plasmid</keyword>
<keyword evidence="3 7" id="KW-0812">Transmembrane</keyword>
<dbReference type="Pfam" id="PF03176">
    <property type="entry name" value="MMPL"/>
    <property type="match status" value="1"/>
</dbReference>
<evidence type="ECO:0000313" key="9">
    <source>
        <dbReference type="EMBL" id="AEI83029.1"/>
    </source>
</evidence>
<gene>
    <name evidence="9" type="ordered locus">CNE_BB2p02180</name>
</gene>
<feature type="transmembrane region" description="Helical" evidence="7">
    <location>
        <begin position="770"/>
        <end position="795"/>
    </location>
</feature>
<evidence type="ECO:0000256" key="4">
    <source>
        <dbReference type="ARBA" id="ARBA00022989"/>
    </source>
</evidence>